<comment type="caution">
    <text evidence="3">The sequence shown here is derived from an EMBL/GenBank/DDBJ whole genome shotgun (WGS) entry which is preliminary data.</text>
</comment>
<gene>
    <name evidence="3" type="ORF">MNODULE_00160</name>
</gene>
<name>A0A7X6DL39_9BACT</name>
<feature type="signal peptide" evidence="2">
    <location>
        <begin position="1"/>
        <end position="16"/>
    </location>
</feature>
<evidence type="ECO:0000313" key="4">
    <source>
        <dbReference type="Proteomes" id="UP000534783"/>
    </source>
</evidence>
<proteinExistence type="predicted"/>
<organism evidence="3 4">
    <name type="scientific">Candidatus Manganitrophus noduliformans</name>
    <dbReference type="NCBI Taxonomy" id="2606439"/>
    <lineage>
        <taxon>Bacteria</taxon>
        <taxon>Pseudomonadati</taxon>
        <taxon>Nitrospirota</taxon>
        <taxon>Nitrospiria</taxon>
        <taxon>Candidatus Troglogloeales</taxon>
        <taxon>Candidatus Manganitrophaceae</taxon>
        <taxon>Candidatus Manganitrophus</taxon>
    </lineage>
</organism>
<feature type="chain" id="PRO_5030737753" description="Peptidylprolyl isomerase" evidence="2">
    <location>
        <begin position="17"/>
        <end position="205"/>
    </location>
</feature>
<dbReference type="InterPro" id="IPR050280">
    <property type="entry name" value="OMP_Chaperone_SurA"/>
</dbReference>
<reference evidence="3 4" key="1">
    <citation type="journal article" date="2020" name="Nature">
        <title>Bacterial chemolithoautotrophy via manganese oxidation.</title>
        <authorList>
            <person name="Yu H."/>
            <person name="Leadbetter J.R."/>
        </authorList>
    </citation>
    <scope>NUCLEOTIDE SEQUENCE [LARGE SCALE GENOMIC DNA]</scope>
    <source>
        <strain evidence="3 4">Mn-1</strain>
    </source>
</reference>
<dbReference type="Gene3D" id="1.10.4030.10">
    <property type="entry name" value="Porin chaperone SurA, peptide-binding domain"/>
    <property type="match status" value="1"/>
</dbReference>
<dbReference type="RefSeq" id="WP_168057484.1">
    <property type="nucleotide sequence ID" value="NZ_VTOW01000001.1"/>
</dbReference>
<dbReference type="InterPro" id="IPR027304">
    <property type="entry name" value="Trigger_fact/SurA_dom_sf"/>
</dbReference>
<evidence type="ECO:0000256" key="2">
    <source>
        <dbReference type="SAM" id="SignalP"/>
    </source>
</evidence>
<evidence type="ECO:0000313" key="3">
    <source>
        <dbReference type="EMBL" id="NKE69167.1"/>
    </source>
</evidence>
<keyword evidence="4" id="KW-1185">Reference proteome</keyword>
<dbReference type="EMBL" id="VTOW01000001">
    <property type="protein sequence ID" value="NKE69167.1"/>
    <property type="molecule type" value="Genomic_DNA"/>
</dbReference>
<accession>A0A7X6DL39</accession>
<sequence length="205" mass="23958">MRCLIFILLLSLPAFSAIGFAAEPVERIAATLNDKIIFLSDLQRHQTFFENAGKNMRGEDSKTLLDRVVDNRLLRLEARRFVLQGPTETEIQQRLKVLRERFKTEAAFEEALGQTGLSLDELKQEIKEQLWVEKLLQERIHAFVFISPKEVTRYYQEHAADFGGKKQEEVEPIIRKILSEEKRMTKEMEYLARLRSHAEIQVNLQ</sequence>
<protein>
    <recommendedName>
        <fullName evidence="5">Peptidylprolyl isomerase</fullName>
    </recommendedName>
</protein>
<evidence type="ECO:0000256" key="1">
    <source>
        <dbReference type="ARBA" id="ARBA00022729"/>
    </source>
</evidence>
<dbReference type="PANTHER" id="PTHR47637">
    <property type="entry name" value="CHAPERONE SURA"/>
    <property type="match status" value="1"/>
</dbReference>
<dbReference type="SUPFAM" id="SSF109998">
    <property type="entry name" value="Triger factor/SurA peptide-binding domain-like"/>
    <property type="match status" value="1"/>
</dbReference>
<keyword evidence="1 2" id="KW-0732">Signal</keyword>
<dbReference type="AlphaFoldDB" id="A0A7X6DL39"/>
<dbReference type="PANTHER" id="PTHR47637:SF1">
    <property type="entry name" value="CHAPERONE SURA"/>
    <property type="match status" value="1"/>
</dbReference>
<dbReference type="Proteomes" id="UP000534783">
    <property type="component" value="Unassembled WGS sequence"/>
</dbReference>
<evidence type="ECO:0008006" key="5">
    <source>
        <dbReference type="Google" id="ProtNLM"/>
    </source>
</evidence>